<evidence type="ECO:0000256" key="3">
    <source>
        <dbReference type="ARBA" id="ARBA00022679"/>
    </source>
</evidence>
<keyword evidence="8" id="KW-0695">RNA-directed DNA polymerase</keyword>
<dbReference type="InterPro" id="IPR041373">
    <property type="entry name" value="RT_RNaseH"/>
</dbReference>
<dbReference type="GO" id="GO:0006508">
    <property type="term" value="P:proteolysis"/>
    <property type="evidence" value="ECO:0007669"/>
    <property type="project" value="UniProtKB-KW"/>
</dbReference>
<dbReference type="Gene3D" id="3.30.70.270">
    <property type="match status" value="2"/>
</dbReference>
<dbReference type="InterPro" id="IPR043502">
    <property type="entry name" value="DNA/RNA_pol_sf"/>
</dbReference>
<dbReference type="PROSITE" id="PS50994">
    <property type="entry name" value="INTEGRASE"/>
    <property type="match status" value="1"/>
</dbReference>
<dbReference type="EMBL" id="JYDI01000137">
    <property type="protein sequence ID" value="KRY50950.1"/>
    <property type="molecule type" value="Genomic_DNA"/>
</dbReference>
<dbReference type="InterPro" id="IPR000477">
    <property type="entry name" value="RT_dom"/>
</dbReference>
<keyword evidence="7" id="KW-0378">Hydrolase</keyword>
<keyword evidence="5" id="KW-0540">Nuclease</keyword>
<keyword evidence="6" id="KW-0255">Endonuclease</keyword>
<dbReference type="FunFam" id="3.10.20.370:FF:000001">
    <property type="entry name" value="Retrovirus-related Pol polyprotein from transposon 17.6-like protein"/>
    <property type="match status" value="1"/>
</dbReference>
<keyword evidence="4" id="KW-0548">Nucleotidyltransferase</keyword>
<organism evidence="12 13">
    <name type="scientific">Trichinella britovi</name>
    <name type="common">Parasitic roundworm</name>
    <dbReference type="NCBI Taxonomy" id="45882"/>
    <lineage>
        <taxon>Eukaryota</taxon>
        <taxon>Metazoa</taxon>
        <taxon>Ecdysozoa</taxon>
        <taxon>Nematoda</taxon>
        <taxon>Enoplea</taxon>
        <taxon>Dorylaimia</taxon>
        <taxon>Trichinellida</taxon>
        <taxon>Trichinellidae</taxon>
        <taxon>Trichinella</taxon>
    </lineage>
</organism>
<evidence type="ECO:0000256" key="4">
    <source>
        <dbReference type="ARBA" id="ARBA00022695"/>
    </source>
</evidence>
<dbReference type="InterPro" id="IPR043128">
    <property type="entry name" value="Rev_trsase/Diguanyl_cyclase"/>
</dbReference>
<dbReference type="Pfam" id="PF17917">
    <property type="entry name" value="RT_RNaseH"/>
    <property type="match status" value="1"/>
</dbReference>
<dbReference type="Gene3D" id="3.30.420.10">
    <property type="entry name" value="Ribonuclease H-like superfamily/Ribonuclease H"/>
    <property type="match status" value="1"/>
</dbReference>
<dbReference type="PROSITE" id="PS50878">
    <property type="entry name" value="RT_POL"/>
    <property type="match status" value="1"/>
</dbReference>
<dbReference type="FunFam" id="3.30.420.10:FF:000032">
    <property type="entry name" value="Retrovirus-related Pol polyprotein from transposon 297-like Protein"/>
    <property type="match status" value="1"/>
</dbReference>
<dbReference type="Gene3D" id="3.10.10.10">
    <property type="entry name" value="HIV Type 1 Reverse Transcriptase, subunit A, domain 1"/>
    <property type="match status" value="1"/>
</dbReference>
<dbReference type="GO" id="GO:0003676">
    <property type="term" value="F:nucleic acid binding"/>
    <property type="evidence" value="ECO:0007669"/>
    <property type="project" value="InterPro"/>
</dbReference>
<gene>
    <name evidence="12" type="primary">TY3B-G</name>
    <name evidence="12" type="ORF">T03_8957</name>
</gene>
<dbReference type="Pfam" id="PF17921">
    <property type="entry name" value="Integrase_H2C2"/>
    <property type="match status" value="1"/>
</dbReference>
<keyword evidence="3" id="KW-0808">Transferase</keyword>
<name>A0A0V1CP14_TRIBR</name>
<comment type="caution">
    <text evidence="12">The sequence shown here is derived from an EMBL/GenBank/DDBJ whole genome shotgun (WGS) entry which is preliminary data.</text>
</comment>
<evidence type="ECO:0000259" key="11">
    <source>
        <dbReference type="PROSITE" id="PS50994"/>
    </source>
</evidence>
<dbReference type="OrthoDB" id="154058at2759"/>
<evidence type="ECO:0000313" key="13">
    <source>
        <dbReference type="Proteomes" id="UP000054653"/>
    </source>
</evidence>
<evidence type="ECO:0000259" key="10">
    <source>
        <dbReference type="PROSITE" id="PS50878"/>
    </source>
</evidence>
<dbReference type="Pfam" id="PF00078">
    <property type="entry name" value="RVT_1"/>
    <property type="match status" value="1"/>
</dbReference>
<dbReference type="GO" id="GO:0004519">
    <property type="term" value="F:endonuclease activity"/>
    <property type="evidence" value="ECO:0007669"/>
    <property type="project" value="UniProtKB-KW"/>
</dbReference>
<dbReference type="EC" id="2.7.7.49" evidence="1"/>
<dbReference type="FunFam" id="3.30.70.270:FF:000020">
    <property type="entry name" value="Transposon Tf2-6 polyprotein-like Protein"/>
    <property type="match status" value="1"/>
</dbReference>
<feature type="domain" description="Reverse transcriptase" evidence="10">
    <location>
        <begin position="1"/>
        <end position="203"/>
    </location>
</feature>
<dbReference type="Gene3D" id="1.10.340.70">
    <property type="match status" value="1"/>
</dbReference>
<dbReference type="GO" id="GO:0008233">
    <property type="term" value="F:peptidase activity"/>
    <property type="evidence" value="ECO:0007669"/>
    <property type="project" value="UniProtKB-KW"/>
</dbReference>
<dbReference type="FunFam" id="3.10.10.10:FF:000007">
    <property type="entry name" value="Retrovirus-related Pol polyprotein from transposon 17.6-like Protein"/>
    <property type="match status" value="1"/>
</dbReference>
<keyword evidence="2" id="KW-0645">Protease</keyword>
<dbReference type="InterPro" id="IPR054465">
    <property type="entry name" value="Integrase_p58-like_C"/>
</dbReference>
<dbReference type="GO" id="GO:0003964">
    <property type="term" value="F:RNA-directed DNA polymerase activity"/>
    <property type="evidence" value="ECO:0007669"/>
    <property type="project" value="UniProtKB-KW"/>
</dbReference>
<dbReference type="InterPro" id="IPR001584">
    <property type="entry name" value="Integrase_cat-core"/>
</dbReference>
<dbReference type="AlphaFoldDB" id="A0A0V1CP14"/>
<dbReference type="GO" id="GO:0015074">
    <property type="term" value="P:DNA integration"/>
    <property type="evidence" value="ECO:0007669"/>
    <property type="project" value="InterPro"/>
</dbReference>
<dbReference type="InterPro" id="IPR012337">
    <property type="entry name" value="RNaseH-like_sf"/>
</dbReference>
<dbReference type="SUPFAM" id="SSF53098">
    <property type="entry name" value="Ribonuclease H-like"/>
    <property type="match status" value="1"/>
</dbReference>
<proteinExistence type="predicted"/>
<dbReference type="InterPro" id="IPR036397">
    <property type="entry name" value="RNaseH_sf"/>
</dbReference>
<dbReference type="CDD" id="cd09274">
    <property type="entry name" value="RNase_HI_RT_Ty3"/>
    <property type="match status" value="1"/>
</dbReference>
<dbReference type="Gene3D" id="3.10.20.370">
    <property type="match status" value="1"/>
</dbReference>
<evidence type="ECO:0000256" key="2">
    <source>
        <dbReference type="ARBA" id="ARBA00022670"/>
    </source>
</evidence>
<feature type="region of interest" description="Disordered" evidence="9">
    <location>
        <begin position="860"/>
        <end position="891"/>
    </location>
</feature>
<dbReference type="OMA" id="KGRRFKW"/>
<dbReference type="FunFam" id="3.30.70.270:FF:000003">
    <property type="entry name" value="Transposon Ty3-G Gag-Pol polyprotein"/>
    <property type="match status" value="1"/>
</dbReference>
<dbReference type="GO" id="GO:0042575">
    <property type="term" value="C:DNA polymerase complex"/>
    <property type="evidence" value="ECO:0007669"/>
    <property type="project" value="UniProtKB-ARBA"/>
</dbReference>
<evidence type="ECO:0000256" key="8">
    <source>
        <dbReference type="ARBA" id="ARBA00022918"/>
    </source>
</evidence>
<dbReference type="Proteomes" id="UP000054653">
    <property type="component" value="Unassembled WGS sequence"/>
</dbReference>
<accession>A0A0V1CP14</accession>
<protein>
    <recommendedName>
        <fullName evidence="1">RNA-directed DNA polymerase</fullName>
        <ecNumber evidence="1">2.7.7.49</ecNumber>
    </recommendedName>
</protein>
<feature type="domain" description="Integrase catalytic" evidence="11">
    <location>
        <begin position="532"/>
        <end position="706"/>
    </location>
</feature>
<dbReference type="PANTHER" id="PTHR37984:SF5">
    <property type="entry name" value="PROTEIN NYNRIN-LIKE"/>
    <property type="match status" value="1"/>
</dbReference>
<evidence type="ECO:0000256" key="6">
    <source>
        <dbReference type="ARBA" id="ARBA00022759"/>
    </source>
</evidence>
<dbReference type="STRING" id="45882.A0A0V1CP14"/>
<reference evidence="12 13" key="1">
    <citation type="submission" date="2015-01" db="EMBL/GenBank/DDBJ databases">
        <title>Evolution of Trichinella species and genotypes.</title>
        <authorList>
            <person name="Korhonen P.K."/>
            <person name="Edoardo P."/>
            <person name="Giuseppe L.R."/>
            <person name="Gasser R.B."/>
        </authorList>
    </citation>
    <scope>NUCLEOTIDE SEQUENCE [LARGE SCALE GENOMIC DNA]</scope>
    <source>
        <strain evidence="12">ISS120</strain>
    </source>
</reference>
<dbReference type="CDD" id="cd01647">
    <property type="entry name" value="RT_LTR"/>
    <property type="match status" value="1"/>
</dbReference>
<evidence type="ECO:0000256" key="1">
    <source>
        <dbReference type="ARBA" id="ARBA00012493"/>
    </source>
</evidence>
<dbReference type="InterPro" id="IPR041588">
    <property type="entry name" value="Integrase_H2C2"/>
</dbReference>
<evidence type="ECO:0000256" key="9">
    <source>
        <dbReference type="SAM" id="MobiDB-lite"/>
    </source>
</evidence>
<feature type="region of interest" description="Disordered" evidence="9">
    <location>
        <begin position="825"/>
        <end position="848"/>
    </location>
</feature>
<feature type="compositionally biased region" description="Basic and acidic residues" evidence="9">
    <location>
        <begin position="499"/>
        <end position="511"/>
    </location>
</feature>
<dbReference type="SUPFAM" id="SSF56672">
    <property type="entry name" value="DNA/RNA polymerases"/>
    <property type="match status" value="1"/>
</dbReference>
<evidence type="ECO:0000256" key="7">
    <source>
        <dbReference type="ARBA" id="ARBA00022801"/>
    </source>
</evidence>
<dbReference type="Pfam" id="PF22938">
    <property type="entry name" value="Integrase_p58_C"/>
    <property type="match status" value="1"/>
</dbReference>
<dbReference type="InterPro" id="IPR050951">
    <property type="entry name" value="Retrovirus_Pol_polyprotein"/>
</dbReference>
<sequence length="891" mass="101393">MAQIYEEFLLFFRLLRNTADVIIRGTEDQAGEVPTDAAERTLPGLHCDAAWGWYRSREDGGGPGVAHASVRERSSEVPGTGILLQAVCPEFRRRYWQVEVAEPDREKTAFSTPMGLFQFRVMPFGLCNAPATFQRLMENALRGLTFKGCLVYLDDIIVYGRTEEEHLERLEGVLSRLQSVGLKIKPEKCQLMRQSVRYLGHIVTQHGVSTDPEKTAAVQEWPTPRCVREVRQFLGLASYYRRFVRNFAGVANPLHALTKKGEKWRWGPKEEEAFARLKDALVSPPILCHPDFDRTFLVDVDASEDAIGAVLSQQGEQGPPGVVAYASRSLSRAERSYCATRKEMLALVWATHHFRPYLYGRKFTARTDHNSLKWLRNFREPEGQVARWLEKLAEFDFEVVHRPGKKHQNADALSRRACRQCGSGDDSSDVHVAAMALESVSPVGRWQKKDAELMQVREGQSLDEESMEPARQESPAGGDCMSHVGDPRHRRLQVVAGHSEAEHPRNPEDHPQPTNGGGHLGVAKTLAKVRQRYYWPQQREDVEDWCRACQTCAARAIPTRKLQAPMQLQPVSHPFQRVAMDLVGPLEETQSGNRYILVVCAYFIKFPEAFPLPNAEARTVATALSELVKEVCQLFGVTKTWATAYHPQSDGLVERMNRTLLDMLAKASIDHPEDWDVYLDRVLLAYRTSVHCTTGATPSRVLFGRELRLPVDLMYGVPTDAQVRSAGEYVQHLRRDLERVYEVVRKKAGREQRRQKAWKDRKAYGPVYEPGDQVWMQLPTKTKLGAYWDGPYQVQRKLDWNTYRVEKVGGGKERLVVHFDRLKPYHSTSKGEGAQGRQRERRKTRRPAWLQDFIQTQEVSTGRALHEGESGAADMDRANEIFPAENEKEEN</sequence>
<feature type="region of interest" description="Disordered" evidence="9">
    <location>
        <begin position="497"/>
        <end position="520"/>
    </location>
</feature>
<evidence type="ECO:0000256" key="5">
    <source>
        <dbReference type="ARBA" id="ARBA00022722"/>
    </source>
</evidence>
<keyword evidence="13" id="KW-1185">Reference proteome</keyword>
<evidence type="ECO:0000313" key="12">
    <source>
        <dbReference type="EMBL" id="KRY50950.1"/>
    </source>
</evidence>
<feature type="compositionally biased region" description="Basic and acidic residues" evidence="9">
    <location>
        <begin position="864"/>
        <end position="879"/>
    </location>
</feature>
<dbReference type="PANTHER" id="PTHR37984">
    <property type="entry name" value="PROTEIN CBG26694"/>
    <property type="match status" value="1"/>
</dbReference>
<feature type="region of interest" description="Disordered" evidence="9">
    <location>
        <begin position="459"/>
        <end position="480"/>
    </location>
</feature>